<feature type="region of interest" description="Disordered" evidence="6">
    <location>
        <begin position="12"/>
        <end position="93"/>
    </location>
</feature>
<evidence type="ECO:0000256" key="2">
    <source>
        <dbReference type="ARBA" id="ARBA00023015"/>
    </source>
</evidence>
<dbReference type="Proteomes" id="UP001438707">
    <property type="component" value="Unassembled WGS sequence"/>
</dbReference>
<evidence type="ECO:0000259" key="8">
    <source>
        <dbReference type="Pfam" id="PF04545"/>
    </source>
</evidence>
<protein>
    <recommendedName>
        <fullName evidence="11">RNA polymerase sigma-70 domain-containing protein</fullName>
    </recommendedName>
</protein>
<feature type="domain" description="RNA polymerase sigma-70 region 2" evidence="7">
    <location>
        <begin position="349"/>
        <end position="408"/>
    </location>
</feature>
<accession>A0AAW1QBQ2</accession>
<evidence type="ECO:0000256" key="6">
    <source>
        <dbReference type="SAM" id="MobiDB-lite"/>
    </source>
</evidence>
<reference evidence="9 10" key="1">
    <citation type="journal article" date="2024" name="Nat. Commun.">
        <title>Phylogenomics reveals the evolutionary origins of lichenization in chlorophyte algae.</title>
        <authorList>
            <person name="Puginier C."/>
            <person name="Libourel C."/>
            <person name="Otte J."/>
            <person name="Skaloud P."/>
            <person name="Haon M."/>
            <person name="Grisel S."/>
            <person name="Petersen M."/>
            <person name="Berrin J.G."/>
            <person name="Delaux P.M."/>
            <person name="Dal Grande F."/>
            <person name="Keller J."/>
        </authorList>
    </citation>
    <scope>NUCLEOTIDE SEQUENCE [LARGE SCALE GENOMIC DNA]</scope>
    <source>
        <strain evidence="9 10">SAG 2145</strain>
    </source>
</reference>
<evidence type="ECO:0000256" key="4">
    <source>
        <dbReference type="ARBA" id="ARBA00023125"/>
    </source>
</evidence>
<comment type="caution">
    <text evidence="9">The sequence shown here is derived from an EMBL/GenBank/DDBJ whole genome shotgun (WGS) entry which is preliminary data.</text>
</comment>
<dbReference type="NCBIfam" id="TIGR02937">
    <property type="entry name" value="sigma70-ECF"/>
    <property type="match status" value="1"/>
</dbReference>
<evidence type="ECO:0000256" key="3">
    <source>
        <dbReference type="ARBA" id="ARBA00023082"/>
    </source>
</evidence>
<dbReference type="Gene3D" id="1.20.120.1810">
    <property type="match status" value="1"/>
</dbReference>
<dbReference type="GO" id="GO:0006352">
    <property type="term" value="P:DNA-templated transcription initiation"/>
    <property type="evidence" value="ECO:0007669"/>
    <property type="project" value="InterPro"/>
</dbReference>
<sequence>MILCWHTSPSAWGLRAHDRSNPPGAPGASSQPVTSQPQVACRSAATERQAAREAAAQRAEQPEPGSEPLRPLEPDDFPRAPRNFGGPESSAGSDFKSQLERFLVKNLSLPGEVLLHDVLLGYQSESLLNEQAEQLPRIAATASATADPAQASSSSLRSLFSDVSDRDQIFSGSSTRLSQDGRRAGRRHHNGNARLERLQSSAAAAALAGVEPSAIEAAWQRNDPAQHPSTSAASPQQHFLERRPRVINAFDSTATQQISFACLLAEESMQPIKSRSEEARLVAIMQEGRRLEHILQQRQGGAADMTSSQAAVERHTGLSYSVARRRIRAGHSAHEHLLRSNYMLVMKLVRDAQRIGRHAVAEEDLCQAGLVGLRSALEKFDGSKGAKVSTFAYQAIRNSLYRTFMDSSRLVRIPQSTLDRVKEVQKVVNAFLDKHGREPSIPELQRLTGLTAAMLQRSEAARKLQETQLDALTDSSSGSGQSMDKVEMIADTSETPDQDTYRRTATALILEALKELPEREAYVLASVYGLRDGIPKTQREVSVALQVGAALNVSTTRIHQLEKAALQRLKANDAIAGLEDFQSLAFGAH</sequence>
<keyword evidence="2" id="KW-0805">Transcription regulation</keyword>
<dbReference type="EMBL" id="JALJOS010000054">
    <property type="protein sequence ID" value="KAK9818833.1"/>
    <property type="molecule type" value="Genomic_DNA"/>
</dbReference>
<dbReference type="InterPro" id="IPR013324">
    <property type="entry name" value="RNA_pol_sigma_r3/r4-like"/>
</dbReference>
<evidence type="ECO:0000313" key="10">
    <source>
        <dbReference type="Proteomes" id="UP001438707"/>
    </source>
</evidence>
<evidence type="ECO:0000313" key="9">
    <source>
        <dbReference type="EMBL" id="KAK9818833.1"/>
    </source>
</evidence>
<feature type="domain" description="RNA polymerase sigma-70 region 4" evidence="8">
    <location>
        <begin position="512"/>
        <end position="570"/>
    </location>
</feature>
<comment type="similarity">
    <text evidence="1">Belongs to the sigma-70 factor family.</text>
</comment>
<keyword evidence="3" id="KW-0731">Sigma factor</keyword>
<dbReference type="GO" id="GO:0016987">
    <property type="term" value="F:sigma factor activity"/>
    <property type="evidence" value="ECO:0007669"/>
    <property type="project" value="UniProtKB-KW"/>
</dbReference>
<keyword evidence="10" id="KW-1185">Reference proteome</keyword>
<dbReference type="PANTHER" id="PTHR30603:SF47">
    <property type="entry name" value="RNA POLYMERASE SIGMA FACTOR SIGD, CHLOROPLASTIC"/>
    <property type="match status" value="1"/>
</dbReference>
<evidence type="ECO:0008006" key="11">
    <source>
        <dbReference type="Google" id="ProtNLM"/>
    </source>
</evidence>
<feature type="compositionally biased region" description="Basic and acidic residues" evidence="6">
    <location>
        <begin position="70"/>
        <end position="79"/>
    </location>
</feature>
<keyword evidence="5" id="KW-0804">Transcription</keyword>
<feature type="compositionally biased region" description="Low complexity" evidence="6">
    <location>
        <begin position="44"/>
        <end position="59"/>
    </location>
</feature>
<evidence type="ECO:0000256" key="1">
    <source>
        <dbReference type="ARBA" id="ARBA00007788"/>
    </source>
</evidence>
<organism evidence="9 10">
    <name type="scientific">Apatococcus lobatus</name>
    <dbReference type="NCBI Taxonomy" id="904363"/>
    <lineage>
        <taxon>Eukaryota</taxon>
        <taxon>Viridiplantae</taxon>
        <taxon>Chlorophyta</taxon>
        <taxon>core chlorophytes</taxon>
        <taxon>Trebouxiophyceae</taxon>
        <taxon>Chlorellales</taxon>
        <taxon>Chlorellaceae</taxon>
        <taxon>Apatococcus</taxon>
    </lineage>
</organism>
<dbReference type="Gene3D" id="1.20.140.160">
    <property type="match status" value="1"/>
</dbReference>
<dbReference type="PANTHER" id="PTHR30603">
    <property type="entry name" value="RNA POLYMERASE SIGMA FACTOR RPO"/>
    <property type="match status" value="1"/>
</dbReference>
<dbReference type="InterPro" id="IPR014284">
    <property type="entry name" value="RNA_pol_sigma-70_dom"/>
</dbReference>
<dbReference type="InterPro" id="IPR007627">
    <property type="entry name" value="RNA_pol_sigma70_r2"/>
</dbReference>
<dbReference type="InterPro" id="IPR050239">
    <property type="entry name" value="Sigma-70_RNA_pol_init_factors"/>
</dbReference>
<dbReference type="InterPro" id="IPR013325">
    <property type="entry name" value="RNA_pol_sigma_r2"/>
</dbReference>
<keyword evidence="4" id="KW-0238">DNA-binding</keyword>
<evidence type="ECO:0000256" key="5">
    <source>
        <dbReference type="ARBA" id="ARBA00023163"/>
    </source>
</evidence>
<gene>
    <name evidence="9" type="ORF">WJX74_009510</name>
</gene>
<dbReference type="Pfam" id="PF04545">
    <property type="entry name" value="Sigma70_r4"/>
    <property type="match status" value="1"/>
</dbReference>
<evidence type="ECO:0000259" key="7">
    <source>
        <dbReference type="Pfam" id="PF04542"/>
    </source>
</evidence>
<name>A0AAW1QBQ2_9CHLO</name>
<dbReference type="InterPro" id="IPR007630">
    <property type="entry name" value="RNA_pol_sigma70_r4"/>
</dbReference>
<dbReference type="SUPFAM" id="SSF88946">
    <property type="entry name" value="Sigma2 domain of RNA polymerase sigma factors"/>
    <property type="match status" value="1"/>
</dbReference>
<dbReference type="Pfam" id="PF04542">
    <property type="entry name" value="Sigma70_r2"/>
    <property type="match status" value="1"/>
</dbReference>
<proteinExistence type="inferred from homology"/>
<dbReference type="GO" id="GO:0003677">
    <property type="term" value="F:DNA binding"/>
    <property type="evidence" value="ECO:0007669"/>
    <property type="project" value="UniProtKB-KW"/>
</dbReference>
<dbReference type="CDD" id="cd06171">
    <property type="entry name" value="Sigma70_r4"/>
    <property type="match status" value="1"/>
</dbReference>
<feature type="region of interest" description="Disordered" evidence="6">
    <location>
        <begin position="170"/>
        <end position="193"/>
    </location>
</feature>
<dbReference type="AlphaFoldDB" id="A0AAW1QBQ2"/>
<dbReference type="SUPFAM" id="SSF88659">
    <property type="entry name" value="Sigma3 and sigma4 domains of RNA polymerase sigma factors"/>
    <property type="match status" value="2"/>
</dbReference>
<feature type="compositionally biased region" description="Polar residues" evidence="6">
    <location>
        <begin position="28"/>
        <end position="38"/>
    </location>
</feature>